<dbReference type="PROSITE" id="PS50110">
    <property type="entry name" value="RESPONSE_REGULATORY"/>
    <property type="match status" value="1"/>
</dbReference>
<dbReference type="Proteomes" id="UP000482155">
    <property type="component" value="Unassembled WGS sequence"/>
</dbReference>
<dbReference type="PANTHER" id="PTHR43547:SF2">
    <property type="entry name" value="HYBRID SIGNAL TRANSDUCTION HISTIDINE KINASE C"/>
    <property type="match status" value="1"/>
</dbReference>
<dbReference type="InterPro" id="IPR036890">
    <property type="entry name" value="HATPase_C_sf"/>
</dbReference>
<dbReference type="AlphaFoldDB" id="A0A6B3SRP3"/>
<comment type="caution">
    <text evidence="11">The sequence shown here is derived from an EMBL/GenBank/DDBJ whole genome shotgun (WGS) entry which is preliminary data.</text>
</comment>
<dbReference type="InterPro" id="IPR003661">
    <property type="entry name" value="HisK_dim/P_dom"/>
</dbReference>
<evidence type="ECO:0000256" key="7">
    <source>
        <dbReference type="PROSITE-ProRule" id="PRU00169"/>
    </source>
</evidence>
<gene>
    <name evidence="11" type="ORF">G3574_04435</name>
</gene>
<dbReference type="GO" id="GO:0000155">
    <property type="term" value="F:phosphorelay sensor kinase activity"/>
    <property type="evidence" value="ECO:0007669"/>
    <property type="project" value="InterPro"/>
</dbReference>
<dbReference type="InterPro" id="IPR011006">
    <property type="entry name" value="CheY-like_superfamily"/>
</dbReference>
<evidence type="ECO:0000256" key="2">
    <source>
        <dbReference type="ARBA" id="ARBA00004429"/>
    </source>
</evidence>
<dbReference type="InterPro" id="IPR004358">
    <property type="entry name" value="Sig_transdc_His_kin-like_C"/>
</dbReference>
<organism evidence="11 12">
    <name type="scientific">Noviherbaspirillum galbum</name>
    <dbReference type="NCBI Taxonomy" id="2709383"/>
    <lineage>
        <taxon>Bacteria</taxon>
        <taxon>Pseudomonadati</taxon>
        <taxon>Pseudomonadota</taxon>
        <taxon>Betaproteobacteria</taxon>
        <taxon>Burkholderiales</taxon>
        <taxon>Oxalobacteraceae</taxon>
        <taxon>Noviherbaspirillum</taxon>
    </lineage>
</organism>
<dbReference type="PROSITE" id="PS50109">
    <property type="entry name" value="HIS_KIN"/>
    <property type="match status" value="1"/>
</dbReference>
<dbReference type="PRINTS" id="PR00344">
    <property type="entry name" value="BCTRLSENSOR"/>
</dbReference>
<keyword evidence="6" id="KW-0418">Kinase</keyword>
<dbReference type="InterPro" id="IPR001789">
    <property type="entry name" value="Sig_transdc_resp-reg_receiver"/>
</dbReference>
<comment type="subcellular location">
    <subcellularLocation>
        <location evidence="2">Cell inner membrane</location>
        <topology evidence="2">Multi-pass membrane protein</topology>
    </subcellularLocation>
</comment>
<reference evidence="11 12" key="1">
    <citation type="submission" date="2020-02" db="EMBL/GenBank/DDBJ databases">
        <authorList>
            <person name="Kim M.K."/>
        </authorList>
    </citation>
    <scope>NUCLEOTIDE SEQUENCE [LARGE SCALE GENOMIC DNA]</scope>
    <source>
        <strain evidence="11 12">17J57-3</strain>
    </source>
</reference>
<dbReference type="Gene3D" id="3.40.50.2300">
    <property type="match status" value="1"/>
</dbReference>
<evidence type="ECO:0000256" key="1">
    <source>
        <dbReference type="ARBA" id="ARBA00000085"/>
    </source>
</evidence>
<dbReference type="Pfam" id="PF00072">
    <property type="entry name" value="Response_reg"/>
    <property type="match status" value="1"/>
</dbReference>
<feature type="modified residue" description="4-aspartylphosphate" evidence="7">
    <location>
        <position position="692"/>
    </location>
</feature>
<proteinExistence type="predicted"/>
<dbReference type="FunFam" id="3.30.565.10:FF:000006">
    <property type="entry name" value="Sensor histidine kinase WalK"/>
    <property type="match status" value="1"/>
</dbReference>
<dbReference type="SUPFAM" id="SSF52172">
    <property type="entry name" value="CheY-like"/>
    <property type="match status" value="1"/>
</dbReference>
<feature type="domain" description="Response regulatory" evidence="10">
    <location>
        <begin position="643"/>
        <end position="756"/>
    </location>
</feature>
<dbReference type="SMART" id="SM00387">
    <property type="entry name" value="HATPase_c"/>
    <property type="match status" value="1"/>
</dbReference>
<sequence>MVSSWIDAARTGIGRVRVAPVRPSRLSLMLITTPVRLRSLLLLLTALGLLPIALVGGWGIRATIDQQEQQSRAAVLAISRALASAVDAELESTISSLRSLSYNSTLVYGDLLGFYNVAQEVTRERADWRSIVLTDNLGRLLFKTNAPFGSTESRIVDPESVAQVIASREPVVGSIVKKVNGPAAFAIRIPVIDNGNLTYTLSVAVKPDRIVDILKRQNVPVDWVIAVHDATLHRVARSRDHEKTVGANITPSLNTLLAEGNQEGVGISRTVEGVEVITAFTRTSHHRWTVAVGAPTAYFEQQMLQHFTVYGAAIAASLLICFSLAVLIARRIAGSIDGLERQAVRLVQGDPVDVMPSVIQEVNQMGAALQAASTERIAVEQERERLLESLNAALGAAQEAGMAKDNFLAILGHELRNPLAPMVAALDLLDARGETAGLREREIMRRQVGHMKRLVDDLLDVSRITRGKLQMRREPVALADVIQQATDAVQPMMSHKGRRLLVDVPGNVWVLGDEARLVQVVTNLLNNAMHFDPQGPISLMVRKEPEHACIVVRDRGAGMSAETVDRIFTPFYQAPQSLARQSGGLGLGLAIVKSIVDLHGGTVEARSDGPGKGSEMTVRLPVIAPPQLQTKAPPPVADARRKRIIIVDDNVDAADMLAEVFRLDGHEVDVSHDGNSALRQMASATPDVAILDIGLPDIDGFELARTVRARHDPSAVKLIALSGYGQEGDKARAAEAGFDLHLTKPVDMDELRQALA</sequence>
<dbReference type="SMART" id="SM00388">
    <property type="entry name" value="HisKA"/>
    <property type="match status" value="1"/>
</dbReference>
<keyword evidence="5" id="KW-0808">Transferase</keyword>
<evidence type="ECO:0000259" key="9">
    <source>
        <dbReference type="PROSITE" id="PS50109"/>
    </source>
</evidence>
<keyword evidence="8" id="KW-1133">Transmembrane helix</keyword>
<dbReference type="Gene3D" id="3.30.565.10">
    <property type="entry name" value="Histidine kinase-like ATPase, C-terminal domain"/>
    <property type="match status" value="1"/>
</dbReference>
<keyword evidence="12" id="KW-1185">Reference proteome</keyword>
<dbReference type="SUPFAM" id="SSF47384">
    <property type="entry name" value="Homodimeric domain of signal transducing histidine kinase"/>
    <property type="match status" value="1"/>
</dbReference>
<accession>A0A6B3SRP3</accession>
<feature type="transmembrane region" description="Helical" evidence="8">
    <location>
        <begin position="307"/>
        <end position="329"/>
    </location>
</feature>
<keyword evidence="8" id="KW-0812">Transmembrane</keyword>
<dbReference type="SMART" id="SM00448">
    <property type="entry name" value="REC"/>
    <property type="match status" value="1"/>
</dbReference>
<dbReference type="PANTHER" id="PTHR43547">
    <property type="entry name" value="TWO-COMPONENT HISTIDINE KINASE"/>
    <property type="match status" value="1"/>
</dbReference>
<dbReference type="InterPro" id="IPR005467">
    <property type="entry name" value="His_kinase_dom"/>
</dbReference>
<dbReference type="CDD" id="cd00082">
    <property type="entry name" value="HisKA"/>
    <property type="match status" value="1"/>
</dbReference>
<keyword evidence="4 7" id="KW-0597">Phosphoprotein</keyword>
<evidence type="ECO:0000313" key="12">
    <source>
        <dbReference type="Proteomes" id="UP000482155"/>
    </source>
</evidence>
<dbReference type="Gene3D" id="1.10.287.130">
    <property type="match status" value="1"/>
</dbReference>
<dbReference type="RefSeq" id="WP_163960814.1">
    <property type="nucleotide sequence ID" value="NZ_JAAIVB010000012.1"/>
</dbReference>
<dbReference type="CDD" id="cd17580">
    <property type="entry name" value="REC_2_DhkD-like"/>
    <property type="match status" value="1"/>
</dbReference>
<dbReference type="GO" id="GO:0005886">
    <property type="term" value="C:plasma membrane"/>
    <property type="evidence" value="ECO:0007669"/>
    <property type="project" value="UniProtKB-SubCell"/>
</dbReference>
<dbReference type="InterPro" id="IPR003594">
    <property type="entry name" value="HATPase_dom"/>
</dbReference>
<comment type="catalytic activity">
    <reaction evidence="1">
        <text>ATP + protein L-histidine = ADP + protein N-phospho-L-histidine.</text>
        <dbReference type="EC" id="2.7.13.3"/>
    </reaction>
</comment>
<evidence type="ECO:0000313" key="11">
    <source>
        <dbReference type="EMBL" id="NEX60319.1"/>
    </source>
</evidence>
<evidence type="ECO:0000256" key="5">
    <source>
        <dbReference type="ARBA" id="ARBA00022679"/>
    </source>
</evidence>
<protein>
    <recommendedName>
        <fullName evidence="3">histidine kinase</fullName>
        <ecNumber evidence="3">2.7.13.3</ecNumber>
    </recommendedName>
</protein>
<evidence type="ECO:0000256" key="8">
    <source>
        <dbReference type="SAM" id="Phobius"/>
    </source>
</evidence>
<evidence type="ECO:0000256" key="6">
    <source>
        <dbReference type="ARBA" id="ARBA00022777"/>
    </source>
</evidence>
<feature type="transmembrane region" description="Helical" evidence="8">
    <location>
        <begin position="40"/>
        <end position="60"/>
    </location>
</feature>
<dbReference type="Pfam" id="PF02518">
    <property type="entry name" value="HATPase_c"/>
    <property type="match status" value="1"/>
</dbReference>
<name>A0A6B3SRP3_9BURK</name>
<dbReference type="SUPFAM" id="SSF55874">
    <property type="entry name" value="ATPase domain of HSP90 chaperone/DNA topoisomerase II/histidine kinase"/>
    <property type="match status" value="1"/>
</dbReference>
<evidence type="ECO:0000259" key="10">
    <source>
        <dbReference type="PROSITE" id="PS50110"/>
    </source>
</evidence>
<dbReference type="EMBL" id="JAAIVB010000012">
    <property type="protein sequence ID" value="NEX60319.1"/>
    <property type="molecule type" value="Genomic_DNA"/>
</dbReference>
<feature type="domain" description="Histidine kinase" evidence="9">
    <location>
        <begin position="410"/>
        <end position="624"/>
    </location>
</feature>
<dbReference type="Pfam" id="PF00512">
    <property type="entry name" value="HisKA"/>
    <property type="match status" value="1"/>
</dbReference>
<dbReference type="InterPro" id="IPR036097">
    <property type="entry name" value="HisK_dim/P_sf"/>
</dbReference>
<evidence type="ECO:0000256" key="4">
    <source>
        <dbReference type="ARBA" id="ARBA00022553"/>
    </source>
</evidence>
<dbReference type="EC" id="2.7.13.3" evidence="3"/>
<evidence type="ECO:0000256" key="3">
    <source>
        <dbReference type="ARBA" id="ARBA00012438"/>
    </source>
</evidence>
<keyword evidence="8" id="KW-0472">Membrane</keyword>